<reference evidence="1" key="1">
    <citation type="submission" date="2021-06" db="EMBL/GenBank/DDBJ databases">
        <authorList>
            <person name="Kallberg Y."/>
            <person name="Tangrot J."/>
            <person name="Rosling A."/>
        </authorList>
    </citation>
    <scope>NUCLEOTIDE SEQUENCE</scope>
    <source>
        <strain evidence="1">AZ414A</strain>
    </source>
</reference>
<proteinExistence type="predicted"/>
<organism evidence="1 2">
    <name type="scientific">Diversispora eburnea</name>
    <dbReference type="NCBI Taxonomy" id="1213867"/>
    <lineage>
        <taxon>Eukaryota</taxon>
        <taxon>Fungi</taxon>
        <taxon>Fungi incertae sedis</taxon>
        <taxon>Mucoromycota</taxon>
        <taxon>Glomeromycotina</taxon>
        <taxon>Glomeromycetes</taxon>
        <taxon>Diversisporales</taxon>
        <taxon>Diversisporaceae</taxon>
        <taxon>Diversispora</taxon>
    </lineage>
</organism>
<accession>A0A9N8YQS9</accession>
<protein>
    <submittedName>
        <fullName evidence="1">10241_t:CDS:1</fullName>
    </submittedName>
</protein>
<comment type="caution">
    <text evidence="1">The sequence shown here is derived from an EMBL/GenBank/DDBJ whole genome shotgun (WGS) entry which is preliminary data.</text>
</comment>
<keyword evidence="2" id="KW-1185">Reference proteome</keyword>
<dbReference type="EMBL" id="CAJVPK010000062">
    <property type="protein sequence ID" value="CAG8440836.1"/>
    <property type="molecule type" value="Genomic_DNA"/>
</dbReference>
<evidence type="ECO:0000313" key="2">
    <source>
        <dbReference type="Proteomes" id="UP000789706"/>
    </source>
</evidence>
<sequence>MATFVRFANAGYFLVQKRQKAKDYQLWDTSSWLLANGHENVMRTSDTIDTI</sequence>
<dbReference type="Proteomes" id="UP000789706">
    <property type="component" value="Unassembled WGS sequence"/>
</dbReference>
<dbReference type="AlphaFoldDB" id="A0A9N8YQS9"/>
<evidence type="ECO:0000313" key="1">
    <source>
        <dbReference type="EMBL" id="CAG8440836.1"/>
    </source>
</evidence>
<gene>
    <name evidence="1" type="ORF">DEBURN_LOCUS1424</name>
</gene>
<name>A0A9N8YQS9_9GLOM</name>